<evidence type="ECO:0000256" key="1">
    <source>
        <dbReference type="ARBA" id="ARBA00007598"/>
    </source>
</evidence>
<dbReference type="InterPro" id="IPR008927">
    <property type="entry name" value="6-PGluconate_DH-like_C_sf"/>
</dbReference>
<evidence type="ECO:0000259" key="4">
    <source>
        <dbReference type="PROSITE" id="PS50102"/>
    </source>
</evidence>
<dbReference type="Pfam" id="PF03446">
    <property type="entry name" value="NAD_binding_2"/>
    <property type="match status" value="1"/>
</dbReference>
<dbReference type="PANTHER" id="PTHR43580:SF2">
    <property type="entry name" value="CYTOKINE-LIKE NUCLEAR FACTOR N-PAC"/>
    <property type="match status" value="1"/>
</dbReference>
<evidence type="ECO:0000313" key="5">
    <source>
        <dbReference type="EMBL" id="CAB4272380.1"/>
    </source>
</evidence>
<dbReference type="InterPro" id="IPR035979">
    <property type="entry name" value="RBD_domain_sf"/>
</dbReference>
<evidence type="ECO:0000256" key="3">
    <source>
        <dbReference type="SAM" id="MobiDB-lite"/>
    </source>
</evidence>
<dbReference type="Gene3D" id="1.10.1040.10">
    <property type="entry name" value="N-(1-d-carboxylethyl)-l-norvaline Dehydrogenase, domain 2"/>
    <property type="match status" value="1"/>
</dbReference>
<dbReference type="GO" id="GO:0016616">
    <property type="term" value="F:oxidoreductase activity, acting on the CH-OH group of donors, NAD or NADP as acceptor"/>
    <property type="evidence" value="ECO:0007669"/>
    <property type="project" value="UniProtKB-ARBA"/>
</dbReference>
<gene>
    <name evidence="5" type="ORF">CURHAP_LOCUS18969</name>
</gene>
<keyword evidence="2" id="KW-0694">RNA-binding</keyword>
<dbReference type="Gene3D" id="3.30.70.330">
    <property type="match status" value="2"/>
</dbReference>
<dbReference type="InterPro" id="IPR012677">
    <property type="entry name" value="Nucleotide-bd_a/b_plait_sf"/>
</dbReference>
<dbReference type="SMART" id="SM00360">
    <property type="entry name" value="RRM"/>
    <property type="match status" value="2"/>
</dbReference>
<dbReference type="Proteomes" id="UP000507222">
    <property type="component" value="Unassembled WGS sequence"/>
</dbReference>
<sequence length="709" mass="75479">MEDFHERSRFDDNRIAYNGNEEFEQPPEQQYEEFEQPSEQQFDSGRGFETNHNVDSEGNEFRDSFNHRDSAAGKLFVGGVSWETTEEAFTNYFSKYGEIADSVIMIDKHSGRPRGFGFVTFADPGVVDSVLEEEHVIDGRVVEVKRTVPREDMGFKGISKRKKIFVGGIPTSLTDDELGEYFSTYGSIVEHQIMVDHKTGRSRGFGFVTFENEDALDKVFSEGKIHELGGKQVEIKKAEPKRGGGDFSGSAPKSYGGSGGAAAGYGAYNSASRYNGKMGRGYGGGGYPPYGTYNNYGGNYAGSYAGFYGGYGGYGYGFGYGGPMYGNAGYAASGYGMPAGYGGNTAYGGGRGYGNGAVGRGGGSGGGSYGSGRGYDRNGGSTTGRYHPYQKPVDLEEEANDNFASINGSLIGGFLRSLHTLVGLCCVLFFGLAKKEVGNAEGSRVPSNYELPTRVGFLGLGIMGSPMAQNLIKSGCDVTVWNRTKSKCDPLISLGAKYKLSPEEVAASCDVTFAMLADPESAVDVALGKHGAANGMSSGKGYVDVSTVDGATSKLISDKSLYEIAAPLLDVMGKSRFYLGDVGNGAAMKLVVNMIMGSMMASFSEGLLLTEKIGLDPKVLVEVVSQGAISAPMYSVKGPSMIQSLYPTAFPLKHQQKDLRLALGLAESVSQSTPIAAAANELYKVAKSHGLSDEDFSAVIEALKPKLQQ</sequence>
<dbReference type="FunFam" id="3.30.70.330:FF:000051">
    <property type="entry name" value="Heterogeneous nuclear ribonucleoprotein 1"/>
    <property type="match status" value="1"/>
</dbReference>
<dbReference type="InterPro" id="IPR000504">
    <property type="entry name" value="RRM_dom"/>
</dbReference>
<dbReference type="Pfam" id="PF00076">
    <property type="entry name" value="RRM_1"/>
    <property type="match status" value="2"/>
</dbReference>
<dbReference type="SUPFAM" id="SSF48179">
    <property type="entry name" value="6-phosphogluconate dehydrogenase C-terminal domain-like"/>
    <property type="match status" value="1"/>
</dbReference>
<dbReference type="SUPFAM" id="SSF54928">
    <property type="entry name" value="RNA-binding domain, RBD"/>
    <property type="match status" value="2"/>
</dbReference>
<dbReference type="SUPFAM" id="SSF51735">
    <property type="entry name" value="NAD(P)-binding Rossmann-fold domains"/>
    <property type="match status" value="1"/>
</dbReference>
<dbReference type="InterPro" id="IPR002204">
    <property type="entry name" value="3-OH-isobutyrate_DH-rel_CS"/>
</dbReference>
<dbReference type="FunFam" id="1.10.1040.10:FF:000016">
    <property type="entry name" value="Glyoxylate/succinic semialdehyde reductase 2"/>
    <property type="match status" value="1"/>
</dbReference>
<dbReference type="CDD" id="cd12325">
    <property type="entry name" value="RRM1_hnRNPA_hnRNPD_like"/>
    <property type="match status" value="1"/>
</dbReference>
<dbReference type="PANTHER" id="PTHR43580">
    <property type="entry name" value="OXIDOREDUCTASE GLYR1-RELATED"/>
    <property type="match status" value="1"/>
</dbReference>
<organism evidence="5 6">
    <name type="scientific">Prunus armeniaca</name>
    <name type="common">Apricot</name>
    <name type="synonym">Armeniaca vulgaris</name>
    <dbReference type="NCBI Taxonomy" id="36596"/>
    <lineage>
        <taxon>Eukaryota</taxon>
        <taxon>Viridiplantae</taxon>
        <taxon>Streptophyta</taxon>
        <taxon>Embryophyta</taxon>
        <taxon>Tracheophyta</taxon>
        <taxon>Spermatophyta</taxon>
        <taxon>Magnoliopsida</taxon>
        <taxon>eudicotyledons</taxon>
        <taxon>Gunneridae</taxon>
        <taxon>Pentapetalae</taxon>
        <taxon>rosids</taxon>
        <taxon>fabids</taxon>
        <taxon>Rosales</taxon>
        <taxon>Rosaceae</taxon>
        <taxon>Amygdaloideae</taxon>
        <taxon>Amygdaleae</taxon>
        <taxon>Prunus</taxon>
    </lineage>
</organism>
<evidence type="ECO:0000313" key="6">
    <source>
        <dbReference type="Proteomes" id="UP000507222"/>
    </source>
</evidence>
<feature type="domain" description="RRM" evidence="4">
    <location>
        <begin position="162"/>
        <end position="240"/>
    </location>
</feature>
<dbReference type="GO" id="GO:0051287">
    <property type="term" value="F:NAD binding"/>
    <property type="evidence" value="ECO:0007669"/>
    <property type="project" value="InterPro"/>
</dbReference>
<accession>A0A6J5U7K7</accession>
<feature type="domain" description="RRM" evidence="4">
    <location>
        <begin position="73"/>
        <end position="149"/>
    </location>
</feature>
<dbReference type="InterPro" id="IPR051265">
    <property type="entry name" value="HIBADH-related_NP60_sf"/>
</dbReference>
<proteinExistence type="inferred from homology"/>
<dbReference type="Pfam" id="PF14833">
    <property type="entry name" value="NAD_binding_11"/>
    <property type="match status" value="1"/>
</dbReference>
<reference evidence="5 6" key="1">
    <citation type="submission" date="2020-05" db="EMBL/GenBank/DDBJ databases">
        <authorList>
            <person name="Campoy J."/>
            <person name="Schneeberger K."/>
            <person name="Spophaly S."/>
        </authorList>
    </citation>
    <scope>NUCLEOTIDE SEQUENCE [LARGE SCALE GENOMIC DNA]</scope>
    <source>
        <strain evidence="5">PruArmRojPasFocal</strain>
    </source>
</reference>
<feature type="region of interest" description="Disordered" evidence="3">
    <location>
        <begin position="1"/>
        <end position="57"/>
    </location>
</feature>
<dbReference type="Gene3D" id="3.40.50.720">
    <property type="entry name" value="NAD(P)-binding Rossmann-like Domain"/>
    <property type="match status" value="1"/>
</dbReference>
<dbReference type="PROSITE" id="PS50102">
    <property type="entry name" value="RRM"/>
    <property type="match status" value="2"/>
</dbReference>
<dbReference type="PROSITE" id="PS00895">
    <property type="entry name" value="3_HYDROXYISOBUT_DH"/>
    <property type="match status" value="1"/>
</dbReference>
<dbReference type="GO" id="GO:0009507">
    <property type="term" value="C:chloroplast"/>
    <property type="evidence" value="ECO:0007669"/>
    <property type="project" value="TreeGrafter"/>
</dbReference>
<dbReference type="InterPro" id="IPR029154">
    <property type="entry name" value="HIBADH-like_NADP-bd"/>
</dbReference>
<dbReference type="InterPro" id="IPR036291">
    <property type="entry name" value="NAD(P)-bd_dom_sf"/>
</dbReference>
<dbReference type="AlphaFoldDB" id="A0A6J5U7K7"/>
<dbReference type="EMBL" id="CAEKDK010000003">
    <property type="protein sequence ID" value="CAB4272380.1"/>
    <property type="molecule type" value="Genomic_DNA"/>
</dbReference>
<dbReference type="InterPro" id="IPR013328">
    <property type="entry name" value="6PGD_dom2"/>
</dbReference>
<comment type="similarity">
    <text evidence="1">Belongs to the HIBADH-related family. NP60 subfamily.</text>
</comment>
<dbReference type="GO" id="GO:0003723">
    <property type="term" value="F:RNA binding"/>
    <property type="evidence" value="ECO:0007669"/>
    <property type="project" value="UniProtKB-UniRule"/>
</dbReference>
<dbReference type="GO" id="GO:0050661">
    <property type="term" value="F:NADP binding"/>
    <property type="evidence" value="ECO:0007669"/>
    <property type="project" value="InterPro"/>
</dbReference>
<protein>
    <recommendedName>
        <fullName evidence="4">RRM domain-containing protein</fullName>
    </recommendedName>
</protein>
<name>A0A6J5U7K7_PRUAR</name>
<evidence type="ECO:0000256" key="2">
    <source>
        <dbReference type="PROSITE-ProRule" id="PRU00176"/>
    </source>
</evidence>
<dbReference type="InterPro" id="IPR006115">
    <property type="entry name" value="6PGDH_NADP-bd"/>
</dbReference>
<feature type="compositionally biased region" description="Basic and acidic residues" evidence="3">
    <location>
        <begin position="1"/>
        <end position="14"/>
    </location>
</feature>
<feature type="compositionally biased region" description="Acidic residues" evidence="3">
    <location>
        <begin position="21"/>
        <end position="36"/>
    </location>
</feature>